<dbReference type="AlphaFoldDB" id="A0A7Y0SMA2"/>
<evidence type="ECO:0000259" key="1">
    <source>
        <dbReference type="Pfam" id="PF13091"/>
    </source>
</evidence>
<reference evidence="2 3" key="1">
    <citation type="submission" date="2020-04" db="EMBL/GenBank/DDBJ databases">
        <title>Whole-genome sequencing of Vibrio spp. from China reveals different genetic environments of blaCTX-M-14 among diverse lineages.</title>
        <authorList>
            <person name="Zheng Z."/>
            <person name="Ye L."/>
            <person name="Chen S."/>
        </authorList>
    </citation>
    <scope>NUCLEOTIDE SEQUENCE [LARGE SCALE GENOMIC DNA]</scope>
    <source>
        <strain evidence="2 3">Vb0551</strain>
    </source>
</reference>
<evidence type="ECO:0000313" key="3">
    <source>
        <dbReference type="Proteomes" id="UP000518904"/>
    </source>
</evidence>
<feature type="non-terminal residue" evidence="2">
    <location>
        <position position="126"/>
    </location>
</feature>
<evidence type="ECO:0000313" key="2">
    <source>
        <dbReference type="EMBL" id="NMU86113.1"/>
    </source>
</evidence>
<dbReference type="Pfam" id="PF13091">
    <property type="entry name" value="PLDc_2"/>
    <property type="match status" value="1"/>
</dbReference>
<accession>A0A7Y0SMA2</accession>
<dbReference type="GO" id="GO:0032049">
    <property type="term" value="P:cardiolipin biosynthetic process"/>
    <property type="evidence" value="ECO:0007669"/>
    <property type="project" value="TreeGrafter"/>
</dbReference>
<organism evidence="2 3">
    <name type="scientific">Vibrio parahaemolyticus</name>
    <dbReference type="NCBI Taxonomy" id="670"/>
    <lineage>
        <taxon>Bacteria</taxon>
        <taxon>Pseudomonadati</taxon>
        <taxon>Pseudomonadota</taxon>
        <taxon>Gammaproteobacteria</taxon>
        <taxon>Vibrionales</taxon>
        <taxon>Vibrionaceae</taxon>
        <taxon>Vibrio</taxon>
    </lineage>
</organism>
<dbReference type="Proteomes" id="UP000518904">
    <property type="component" value="Unassembled WGS sequence"/>
</dbReference>
<dbReference type="PANTHER" id="PTHR21248:SF12">
    <property type="entry name" value="CARDIOLIPIN SYNTHASE C"/>
    <property type="match status" value="1"/>
</dbReference>
<sequence>KSTSFQLGYQKDSVLAQYFEAYGRDPKSITGFAPLNQGHDALLARTSLIESAQKSLDLQYYIYRGDETSQLITWRLYEAAKRGVRVRLLLDDMQKRNDDVMAALNAHPNIEIRLFNPHQYRDSRWF</sequence>
<dbReference type="PANTHER" id="PTHR21248">
    <property type="entry name" value="CARDIOLIPIN SYNTHASE"/>
    <property type="match status" value="1"/>
</dbReference>
<dbReference type="InterPro" id="IPR025202">
    <property type="entry name" value="PLD-like_dom"/>
</dbReference>
<gene>
    <name evidence="2" type="ORF">HKB16_25010</name>
</gene>
<comment type="caution">
    <text evidence="2">The sequence shown here is derived from an EMBL/GenBank/DDBJ whole genome shotgun (WGS) entry which is preliminary data.</text>
</comment>
<dbReference type="Gene3D" id="3.30.870.10">
    <property type="entry name" value="Endonuclease Chain A"/>
    <property type="match status" value="1"/>
</dbReference>
<protein>
    <submittedName>
        <fullName evidence="2">Phospholipase D family protein</fullName>
    </submittedName>
</protein>
<proteinExistence type="predicted"/>
<dbReference type="EMBL" id="JABCLB010002373">
    <property type="protein sequence ID" value="NMU86113.1"/>
    <property type="molecule type" value="Genomic_DNA"/>
</dbReference>
<dbReference type="SUPFAM" id="SSF56024">
    <property type="entry name" value="Phospholipase D/nuclease"/>
    <property type="match status" value="1"/>
</dbReference>
<feature type="domain" description="Phospholipase D-like" evidence="1">
    <location>
        <begin position="47"/>
        <end position="115"/>
    </location>
</feature>
<name>A0A7Y0SMA2_VIBPH</name>
<feature type="non-terminal residue" evidence="2">
    <location>
        <position position="1"/>
    </location>
</feature>